<dbReference type="EMBL" id="JAGGLV010000030">
    <property type="protein sequence ID" value="MBP2115734.1"/>
    <property type="molecule type" value="Genomic_DNA"/>
</dbReference>
<reference evidence="1 2" key="1">
    <citation type="submission" date="2021-03" db="EMBL/GenBank/DDBJ databases">
        <title>Genomic Encyclopedia of Type Strains, Phase IV (KMG-IV): sequencing the most valuable type-strain genomes for metagenomic binning, comparative biology and taxonomic classification.</title>
        <authorList>
            <person name="Goeker M."/>
        </authorList>
    </citation>
    <scope>NUCLEOTIDE SEQUENCE [LARGE SCALE GENOMIC DNA]</scope>
    <source>
        <strain evidence="1 2">DSM 101953</strain>
    </source>
</reference>
<evidence type="ECO:0000313" key="2">
    <source>
        <dbReference type="Proteomes" id="UP000773462"/>
    </source>
</evidence>
<organism evidence="1 2">
    <name type="scientific">Paenibacillus silagei</name>
    <dbReference type="NCBI Taxonomy" id="1670801"/>
    <lineage>
        <taxon>Bacteria</taxon>
        <taxon>Bacillati</taxon>
        <taxon>Bacillota</taxon>
        <taxon>Bacilli</taxon>
        <taxon>Bacillales</taxon>
        <taxon>Paenibacillaceae</taxon>
        <taxon>Paenibacillus</taxon>
    </lineage>
</organism>
<gene>
    <name evidence="1" type="ORF">J2Z70_005932</name>
</gene>
<protein>
    <recommendedName>
        <fullName evidence="3">DUF3168 domain-containing protein</fullName>
    </recommendedName>
</protein>
<proteinExistence type="predicted"/>
<evidence type="ECO:0000313" key="1">
    <source>
        <dbReference type="EMBL" id="MBP2115734.1"/>
    </source>
</evidence>
<sequence length="140" mass="16043">MTITLLILAIQKFLQKELADDTQPVPPVQLGYLPTNTSVNPVYPVIMIRPAEGEGDSGQGQIQMKLQFGTYSEDDTGLVELLNLMERVRILLLRQRVLEQKFRLEASWTWKLDEEHPSAVWRGELTTTWALPQIRQEVVL</sequence>
<accession>A0ABS4P231</accession>
<evidence type="ECO:0008006" key="3">
    <source>
        <dbReference type="Google" id="ProtNLM"/>
    </source>
</evidence>
<dbReference type="Proteomes" id="UP000773462">
    <property type="component" value="Unassembled WGS sequence"/>
</dbReference>
<keyword evidence="2" id="KW-1185">Reference proteome</keyword>
<dbReference type="RefSeq" id="WP_209878871.1">
    <property type="nucleotide sequence ID" value="NZ_JAGGLV010000030.1"/>
</dbReference>
<name>A0ABS4P231_9BACL</name>
<comment type="caution">
    <text evidence="1">The sequence shown here is derived from an EMBL/GenBank/DDBJ whole genome shotgun (WGS) entry which is preliminary data.</text>
</comment>